<name>A0A2P2PAB7_RHIMU</name>
<sequence>MSWDILVPPDVQVGASNYC</sequence>
<organism evidence="1">
    <name type="scientific">Rhizophora mucronata</name>
    <name type="common">Asiatic mangrove</name>
    <dbReference type="NCBI Taxonomy" id="61149"/>
    <lineage>
        <taxon>Eukaryota</taxon>
        <taxon>Viridiplantae</taxon>
        <taxon>Streptophyta</taxon>
        <taxon>Embryophyta</taxon>
        <taxon>Tracheophyta</taxon>
        <taxon>Spermatophyta</taxon>
        <taxon>Magnoliopsida</taxon>
        <taxon>eudicotyledons</taxon>
        <taxon>Gunneridae</taxon>
        <taxon>Pentapetalae</taxon>
        <taxon>rosids</taxon>
        <taxon>fabids</taxon>
        <taxon>Malpighiales</taxon>
        <taxon>Rhizophoraceae</taxon>
        <taxon>Rhizophora</taxon>
    </lineage>
</organism>
<evidence type="ECO:0000313" key="1">
    <source>
        <dbReference type="EMBL" id="MBX51561.1"/>
    </source>
</evidence>
<dbReference type="AlphaFoldDB" id="A0A2P2PAB7"/>
<protein>
    <submittedName>
        <fullName evidence="1">Uncharacterized protein</fullName>
    </submittedName>
</protein>
<reference evidence="1" key="1">
    <citation type="submission" date="2018-02" db="EMBL/GenBank/DDBJ databases">
        <title>Rhizophora mucronata_Transcriptome.</title>
        <authorList>
            <person name="Meera S.P."/>
            <person name="Sreeshan A."/>
            <person name="Augustine A."/>
        </authorList>
    </citation>
    <scope>NUCLEOTIDE SEQUENCE</scope>
    <source>
        <tissue evidence="1">Leaf</tissue>
    </source>
</reference>
<proteinExistence type="predicted"/>
<dbReference type="EMBL" id="GGEC01071077">
    <property type="protein sequence ID" value="MBX51561.1"/>
    <property type="molecule type" value="Transcribed_RNA"/>
</dbReference>
<accession>A0A2P2PAB7</accession>